<sequence length="124" mass="13798">MVHAADEIAEIQTGDTDPGQAAVQRFQVRLERGQVEPARALARQAEGAARDLAAEADLLQIQKPRRALQICQRLGVDRDKALEICLRRDLEAQQVEEGDIVFLKDTEQVVHLARAVVDEFSART</sequence>
<proteinExistence type="predicted"/>
<dbReference type="Proteomes" id="UP000272908">
    <property type="component" value="Unassembled WGS sequence"/>
</dbReference>
<dbReference type="AlphaFoldDB" id="A0A3B0MSF1"/>
<evidence type="ECO:0000313" key="1">
    <source>
        <dbReference type="EMBL" id="SUZ33967.1"/>
    </source>
</evidence>
<keyword evidence="2" id="KW-1185">Reference proteome</keyword>
<organism evidence="1 2">
    <name type="scientific">Roseinatronobacter ekhonensis</name>
    <dbReference type="NCBI Taxonomy" id="254356"/>
    <lineage>
        <taxon>Bacteria</taxon>
        <taxon>Pseudomonadati</taxon>
        <taxon>Pseudomonadota</taxon>
        <taxon>Alphaproteobacteria</taxon>
        <taxon>Rhodobacterales</taxon>
        <taxon>Paracoccaceae</taxon>
        <taxon>Roseinatronobacter</taxon>
    </lineage>
</organism>
<protein>
    <submittedName>
        <fullName evidence="1">Uncharacterized protein</fullName>
    </submittedName>
</protein>
<gene>
    <name evidence="1" type="ORF">ROE7235_03748</name>
</gene>
<name>A0A3B0MSF1_9RHOB</name>
<evidence type="ECO:0000313" key="2">
    <source>
        <dbReference type="Proteomes" id="UP000272908"/>
    </source>
</evidence>
<dbReference type="EMBL" id="UIHC01000098">
    <property type="protein sequence ID" value="SUZ33967.1"/>
    <property type="molecule type" value="Genomic_DNA"/>
</dbReference>
<accession>A0A3B0MSF1</accession>
<reference evidence="2" key="1">
    <citation type="submission" date="2018-08" db="EMBL/GenBank/DDBJ databases">
        <authorList>
            <person name="Rodrigo-Torres L."/>
            <person name="Arahal R. D."/>
            <person name="Lucena T."/>
        </authorList>
    </citation>
    <scope>NUCLEOTIDE SEQUENCE [LARGE SCALE GENOMIC DNA]</scope>
    <source>
        <strain evidence="2">CECT 7235</strain>
    </source>
</reference>